<comment type="caution">
    <text evidence="1">The sequence shown here is derived from an EMBL/GenBank/DDBJ whole genome shotgun (WGS) entry which is preliminary data.</text>
</comment>
<accession>B6G9E8</accession>
<reference evidence="1 2" key="1">
    <citation type="submission" date="2008-10" db="EMBL/GenBank/DDBJ databases">
        <title>Draft genome sequence of Collinsella stercoris (DSM 13279).</title>
        <authorList>
            <person name="Sudarsanam P."/>
            <person name="Ley R."/>
            <person name="Guruge J."/>
            <person name="Turnbaugh P.J."/>
            <person name="Mahowald M."/>
            <person name="Liep D."/>
            <person name="Gordon J."/>
        </authorList>
    </citation>
    <scope>NUCLEOTIDE SEQUENCE [LARGE SCALE GENOMIC DNA]</scope>
    <source>
        <strain evidence="1 2">DSM 13279</strain>
    </source>
</reference>
<keyword evidence="2" id="KW-1185">Reference proteome</keyword>
<evidence type="ECO:0000313" key="2">
    <source>
        <dbReference type="Proteomes" id="UP000003560"/>
    </source>
</evidence>
<dbReference type="HOGENOM" id="CLU_2421866_0_0_11"/>
<proteinExistence type="predicted"/>
<protein>
    <submittedName>
        <fullName evidence="1">Uncharacterized protein</fullName>
    </submittedName>
</protein>
<dbReference type="AlphaFoldDB" id="B6G9E8"/>
<name>B6G9E8_9ACTN</name>
<reference evidence="1 2" key="2">
    <citation type="submission" date="2008-10" db="EMBL/GenBank/DDBJ databases">
        <authorList>
            <person name="Fulton L."/>
            <person name="Clifton S."/>
            <person name="Fulton B."/>
            <person name="Xu J."/>
            <person name="Minx P."/>
            <person name="Pepin K.H."/>
            <person name="Johnson M."/>
            <person name="Thiruvilangam P."/>
            <person name="Bhonagiri V."/>
            <person name="Nash W.E."/>
            <person name="Mardis E.R."/>
            <person name="Wilson R.K."/>
        </authorList>
    </citation>
    <scope>NUCLEOTIDE SEQUENCE [LARGE SCALE GENOMIC DNA]</scope>
    <source>
        <strain evidence="1 2">DSM 13279</strain>
    </source>
</reference>
<evidence type="ECO:0000313" key="1">
    <source>
        <dbReference type="EMBL" id="EEA91096.1"/>
    </source>
</evidence>
<sequence>MINSPSFHTKEGRSATNRSTFCVFGASKEVIRRLGGGATIALLKNHGDIASSRYRRGLKARARDMKGRTRDMKARAIPCRPIAHGQLCQCA</sequence>
<dbReference type="Proteomes" id="UP000003560">
    <property type="component" value="Unassembled WGS sequence"/>
</dbReference>
<organism evidence="1 2">
    <name type="scientific">Collinsella stercoris DSM 13279</name>
    <dbReference type="NCBI Taxonomy" id="445975"/>
    <lineage>
        <taxon>Bacteria</taxon>
        <taxon>Bacillati</taxon>
        <taxon>Actinomycetota</taxon>
        <taxon>Coriobacteriia</taxon>
        <taxon>Coriobacteriales</taxon>
        <taxon>Coriobacteriaceae</taxon>
        <taxon>Collinsella</taxon>
    </lineage>
</organism>
<dbReference type="EMBL" id="ABXJ01000037">
    <property type="protein sequence ID" value="EEA91096.1"/>
    <property type="molecule type" value="Genomic_DNA"/>
</dbReference>
<gene>
    <name evidence="1" type="ORF">COLSTE_00689</name>
</gene>